<keyword evidence="1" id="KW-0732">Signal</keyword>
<evidence type="ECO:0000313" key="3">
    <source>
        <dbReference type="Proteomes" id="UP000521872"/>
    </source>
</evidence>
<evidence type="ECO:0000256" key="1">
    <source>
        <dbReference type="SAM" id="SignalP"/>
    </source>
</evidence>
<proteinExistence type="predicted"/>
<protein>
    <submittedName>
        <fullName evidence="2">Uncharacterized protein</fullName>
    </submittedName>
</protein>
<comment type="caution">
    <text evidence="2">The sequence shown here is derived from an EMBL/GenBank/DDBJ whole genome shotgun (WGS) entry which is preliminary data.</text>
</comment>
<evidence type="ECO:0000313" key="2">
    <source>
        <dbReference type="EMBL" id="KAF4620501.1"/>
    </source>
</evidence>
<reference evidence="2 3" key="1">
    <citation type="submission" date="2019-12" db="EMBL/GenBank/DDBJ databases">
        <authorList>
            <person name="Floudas D."/>
            <person name="Bentzer J."/>
            <person name="Ahren D."/>
            <person name="Johansson T."/>
            <person name="Persson P."/>
            <person name="Tunlid A."/>
        </authorList>
    </citation>
    <scope>NUCLEOTIDE SEQUENCE [LARGE SCALE GENOMIC DNA]</scope>
    <source>
        <strain evidence="2 3">CBS 102.39</strain>
    </source>
</reference>
<dbReference type="Proteomes" id="UP000521872">
    <property type="component" value="Unassembled WGS sequence"/>
</dbReference>
<sequence>MLSNVLKALAVATALAFTTGQAAPVEIKAVAEPLTSQADGTLKVCTGINFTGTCSNSGFTVATCFNFIAPFNDSIESIQPPSGFVCLAFIDANCQGQNFQTTNPGFSSLNPPFVNSLSSFECFHQ</sequence>
<dbReference type="AlphaFoldDB" id="A0A8H4VRU4"/>
<name>A0A8H4VRU4_9AGAR</name>
<feature type="signal peptide" evidence="1">
    <location>
        <begin position="1"/>
        <end position="22"/>
    </location>
</feature>
<gene>
    <name evidence="2" type="ORF">D9613_000923</name>
</gene>
<dbReference type="Gene3D" id="2.60.20.10">
    <property type="entry name" value="Crystallins"/>
    <property type="match status" value="1"/>
</dbReference>
<feature type="chain" id="PRO_5034503232" evidence="1">
    <location>
        <begin position="23"/>
        <end position="125"/>
    </location>
</feature>
<dbReference type="EMBL" id="JAACJL010000015">
    <property type="protein sequence ID" value="KAF4620501.1"/>
    <property type="molecule type" value="Genomic_DNA"/>
</dbReference>
<keyword evidence="3" id="KW-1185">Reference proteome</keyword>
<accession>A0A8H4VRU4</accession>
<organism evidence="2 3">
    <name type="scientific">Agrocybe pediades</name>
    <dbReference type="NCBI Taxonomy" id="84607"/>
    <lineage>
        <taxon>Eukaryota</taxon>
        <taxon>Fungi</taxon>
        <taxon>Dikarya</taxon>
        <taxon>Basidiomycota</taxon>
        <taxon>Agaricomycotina</taxon>
        <taxon>Agaricomycetes</taxon>
        <taxon>Agaricomycetidae</taxon>
        <taxon>Agaricales</taxon>
        <taxon>Agaricineae</taxon>
        <taxon>Strophariaceae</taxon>
        <taxon>Agrocybe</taxon>
    </lineage>
</organism>